<gene>
    <name evidence="2" type="ORF">QBC47DRAFT_366697</name>
</gene>
<name>A0AAJ0FGL1_9PEZI</name>
<evidence type="ECO:0000256" key="1">
    <source>
        <dbReference type="SAM" id="SignalP"/>
    </source>
</evidence>
<keyword evidence="3" id="KW-1185">Reference proteome</keyword>
<dbReference type="EMBL" id="MU839827">
    <property type="protein sequence ID" value="KAK1760230.1"/>
    <property type="molecule type" value="Genomic_DNA"/>
</dbReference>
<reference evidence="2" key="1">
    <citation type="submission" date="2023-06" db="EMBL/GenBank/DDBJ databases">
        <title>Genome-scale phylogeny and comparative genomics of the fungal order Sordariales.</title>
        <authorList>
            <consortium name="Lawrence Berkeley National Laboratory"/>
            <person name="Hensen N."/>
            <person name="Bonometti L."/>
            <person name="Westerberg I."/>
            <person name="Brannstrom I.O."/>
            <person name="Guillou S."/>
            <person name="Cros-Aarteil S."/>
            <person name="Calhoun S."/>
            <person name="Haridas S."/>
            <person name="Kuo A."/>
            <person name="Mondo S."/>
            <person name="Pangilinan J."/>
            <person name="Riley R."/>
            <person name="Labutti K."/>
            <person name="Andreopoulos B."/>
            <person name="Lipzen A."/>
            <person name="Chen C."/>
            <person name="Yanf M."/>
            <person name="Daum C."/>
            <person name="Ng V."/>
            <person name="Clum A."/>
            <person name="Steindorff A."/>
            <person name="Ohm R."/>
            <person name="Martin F."/>
            <person name="Silar P."/>
            <person name="Natvig D."/>
            <person name="Lalanne C."/>
            <person name="Gautier V."/>
            <person name="Ament-Velasquez S.L."/>
            <person name="Kruys A."/>
            <person name="Hutchinson M.I."/>
            <person name="Powell A.J."/>
            <person name="Barry K."/>
            <person name="Miller A.N."/>
            <person name="Grigoriev I.V."/>
            <person name="Debuchy R."/>
            <person name="Gladieux P."/>
            <person name="Thoren M.H."/>
            <person name="Johannesson H."/>
        </authorList>
    </citation>
    <scope>NUCLEOTIDE SEQUENCE</scope>
    <source>
        <strain evidence="2">PSN4</strain>
    </source>
</reference>
<protein>
    <submittedName>
        <fullName evidence="2">Uncharacterized protein</fullName>
    </submittedName>
</protein>
<sequence>MNSKLLVATALATLVGRLGLAQGSPVDQVIINLPAPAATVPINMNDPDIFTDNPPWPPFLWAMIRTYSNDKHSEKQCTAAGRPWQVPTSGCFSLPDDHARVVWNTCPNKSGQVKFYKGNNCDGDAFVPNLRECTDTHEYHSVNLVDCQEK</sequence>
<keyword evidence="1" id="KW-0732">Signal</keyword>
<proteinExistence type="predicted"/>
<evidence type="ECO:0000313" key="3">
    <source>
        <dbReference type="Proteomes" id="UP001239445"/>
    </source>
</evidence>
<evidence type="ECO:0000313" key="2">
    <source>
        <dbReference type="EMBL" id="KAK1760230.1"/>
    </source>
</evidence>
<feature type="chain" id="PRO_5042545069" evidence="1">
    <location>
        <begin position="24"/>
        <end position="150"/>
    </location>
</feature>
<accession>A0AAJ0FGL1</accession>
<comment type="caution">
    <text evidence="2">The sequence shown here is derived from an EMBL/GenBank/DDBJ whole genome shotgun (WGS) entry which is preliminary data.</text>
</comment>
<dbReference type="AlphaFoldDB" id="A0AAJ0FGL1"/>
<organism evidence="2 3">
    <name type="scientific">Echria macrotheca</name>
    <dbReference type="NCBI Taxonomy" id="438768"/>
    <lineage>
        <taxon>Eukaryota</taxon>
        <taxon>Fungi</taxon>
        <taxon>Dikarya</taxon>
        <taxon>Ascomycota</taxon>
        <taxon>Pezizomycotina</taxon>
        <taxon>Sordariomycetes</taxon>
        <taxon>Sordariomycetidae</taxon>
        <taxon>Sordariales</taxon>
        <taxon>Schizotheciaceae</taxon>
        <taxon>Echria</taxon>
    </lineage>
</organism>
<dbReference type="Proteomes" id="UP001239445">
    <property type="component" value="Unassembled WGS sequence"/>
</dbReference>
<feature type="signal peptide" evidence="1">
    <location>
        <begin position="1"/>
        <end position="23"/>
    </location>
</feature>